<keyword evidence="2" id="KW-1185">Reference proteome</keyword>
<gene>
    <name evidence="1" type="ORF">M9H77_34501</name>
</gene>
<protein>
    <submittedName>
        <fullName evidence="1">Uncharacterized protein</fullName>
    </submittedName>
</protein>
<dbReference type="EMBL" id="CM044708">
    <property type="protein sequence ID" value="KAI5648496.1"/>
    <property type="molecule type" value="Genomic_DNA"/>
</dbReference>
<reference evidence="2" key="1">
    <citation type="journal article" date="2023" name="Nat. Plants">
        <title>Single-cell RNA sequencing provides a high-resolution roadmap for understanding the multicellular compartmentation of specialized metabolism.</title>
        <authorList>
            <person name="Sun S."/>
            <person name="Shen X."/>
            <person name="Li Y."/>
            <person name="Li Y."/>
            <person name="Wang S."/>
            <person name="Li R."/>
            <person name="Zhang H."/>
            <person name="Shen G."/>
            <person name="Guo B."/>
            <person name="Wei J."/>
            <person name="Xu J."/>
            <person name="St-Pierre B."/>
            <person name="Chen S."/>
            <person name="Sun C."/>
        </authorList>
    </citation>
    <scope>NUCLEOTIDE SEQUENCE [LARGE SCALE GENOMIC DNA]</scope>
</reference>
<name>A0ACB9ZMK4_CATRO</name>
<evidence type="ECO:0000313" key="1">
    <source>
        <dbReference type="EMBL" id="KAI5648496.1"/>
    </source>
</evidence>
<dbReference type="Proteomes" id="UP001060085">
    <property type="component" value="Linkage Group LG08"/>
</dbReference>
<sequence>MDCTKLSNHSHGFSIVLHDLRLLLRESFKFIRNHHHSRRKCATKKQQNLPTTETDPHPSSGSSFTSSNKNCSYQRTSVGLKKWMTNVAEKGRELGKKPSPPSQDPARVSSQFNPANCHPSLPP</sequence>
<comment type="caution">
    <text evidence="1">The sequence shown here is derived from an EMBL/GenBank/DDBJ whole genome shotgun (WGS) entry which is preliminary data.</text>
</comment>
<organism evidence="1 2">
    <name type="scientific">Catharanthus roseus</name>
    <name type="common">Madagascar periwinkle</name>
    <name type="synonym">Vinca rosea</name>
    <dbReference type="NCBI Taxonomy" id="4058"/>
    <lineage>
        <taxon>Eukaryota</taxon>
        <taxon>Viridiplantae</taxon>
        <taxon>Streptophyta</taxon>
        <taxon>Embryophyta</taxon>
        <taxon>Tracheophyta</taxon>
        <taxon>Spermatophyta</taxon>
        <taxon>Magnoliopsida</taxon>
        <taxon>eudicotyledons</taxon>
        <taxon>Gunneridae</taxon>
        <taxon>Pentapetalae</taxon>
        <taxon>asterids</taxon>
        <taxon>lamiids</taxon>
        <taxon>Gentianales</taxon>
        <taxon>Apocynaceae</taxon>
        <taxon>Rauvolfioideae</taxon>
        <taxon>Vinceae</taxon>
        <taxon>Catharanthinae</taxon>
        <taxon>Catharanthus</taxon>
    </lineage>
</organism>
<accession>A0ACB9ZMK4</accession>
<proteinExistence type="predicted"/>
<evidence type="ECO:0000313" key="2">
    <source>
        <dbReference type="Proteomes" id="UP001060085"/>
    </source>
</evidence>